<proteinExistence type="inferred from homology"/>
<dbReference type="InterPro" id="IPR000668">
    <property type="entry name" value="Peptidase_C1A_C"/>
</dbReference>
<dbReference type="Gene3D" id="3.90.70.10">
    <property type="entry name" value="Cysteine proteinases"/>
    <property type="match status" value="1"/>
</dbReference>
<dbReference type="SUPFAM" id="SSF54001">
    <property type="entry name" value="Cysteine proteinases"/>
    <property type="match status" value="1"/>
</dbReference>
<feature type="domain" description="Peptidase C1A papain C-terminal" evidence="2">
    <location>
        <begin position="65"/>
        <end position="285"/>
    </location>
</feature>
<dbReference type="AlphaFoldDB" id="A0A146KDJ0"/>
<protein>
    <submittedName>
        <fullName evidence="3">Cathepsin B</fullName>
    </submittedName>
</protein>
<dbReference type="EMBL" id="GDID01002622">
    <property type="protein sequence ID" value="JAP93984.1"/>
    <property type="molecule type" value="Transcribed_RNA"/>
</dbReference>
<feature type="non-terminal residue" evidence="3">
    <location>
        <position position="1"/>
    </location>
</feature>
<dbReference type="InterPro" id="IPR038765">
    <property type="entry name" value="Papain-like_cys_pep_sf"/>
</dbReference>
<organism evidence="3">
    <name type="scientific">Trepomonas sp. PC1</name>
    <dbReference type="NCBI Taxonomy" id="1076344"/>
    <lineage>
        <taxon>Eukaryota</taxon>
        <taxon>Metamonada</taxon>
        <taxon>Diplomonadida</taxon>
        <taxon>Hexamitidae</taxon>
        <taxon>Hexamitinae</taxon>
        <taxon>Trepomonas</taxon>
    </lineage>
</organism>
<reference evidence="3" key="1">
    <citation type="submission" date="2015-07" db="EMBL/GenBank/DDBJ databases">
        <title>Adaptation to a free-living lifestyle via gene acquisitions in the diplomonad Trepomonas sp. PC1.</title>
        <authorList>
            <person name="Xu F."/>
            <person name="Jerlstrom-Hultqvist J."/>
            <person name="Kolisko M."/>
            <person name="Simpson A.G.B."/>
            <person name="Roger A.J."/>
            <person name="Svard S.G."/>
            <person name="Andersson J.O."/>
        </authorList>
    </citation>
    <scope>NUCLEOTIDE SEQUENCE</scope>
    <source>
        <strain evidence="3">PC1</strain>
    </source>
</reference>
<accession>A0A146KDJ0</accession>
<name>A0A146KDJ0_9EUKA</name>
<comment type="similarity">
    <text evidence="1">Belongs to the peptidase C1 family.</text>
</comment>
<dbReference type="PRINTS" id="PR00705">
    <property type="entry name" value="PAPAIN"/>
</dbReference>
<evidence type="ECO:0000259" key="2">
    <source>
        <dbReference type="SMART" id="SM00645"/>
    </source>
</evidence>
<dbReference type="GO" id="GO:0008234">
    <property type="term" value="F:cysteine-type peptidase activity"/>
    <property type="evidence" value="ECO:0007669"/>
    <property type="project" value="InterPro"/>
</dbReference>
<evidence type="ECO:0000256" key="1">
    <source>
        <dbReference type="ARBA" id="ARBA00008455"/>
    </source>
</evidence>
<dbReference type="InterPro" id="IPR013128">
    <property type="entry name" value="Peptidase_C1A"/>
</dbReference>
<dbReference type="PANTHER" id="PTHR12411">
    <property type="entry name" value="CYSTEINE PROTEASE FAMILY C1-RELATED"/>
    <property type="match status" value="1"/>
</dbReference>
<dbReference type="GO" id="GO:0006508">
    <property type="term" value="P:proteolysis"/>
    <property type="evidence" value="ECO:0007669"/>
    <property type="project" value="InterPro"/>
</dbReference>
<dbReference type="SMART" id="SM00645">
    <property type="entry name" value="Pept_C1"/>
    <property type="match status" value="1"/>
</dbReference>
<gene>
    <name evidence="3" type="ORF">TPC1_13527</name>
</gene>
<sequence length="285" mass="32438">IILNQGFYTQQQLERYNNIPGMTWVPRIPRIFANYSRQELMQLIQSGPALVDNSHVEPSTYITNIPDHLDWHETHPQCFQVRDQGRCAGCYAFAAISIMSGSRCINQDDAHRVQYSEQFLLACNPNTNGCNQGQASMALNYLKLTGTPTDSCQPLTAQSGYLTKCVKSCVNGEQFAKTKLKDFERGIGEQQMLQLLQKGPLQAQFNLYEDFFWFDGYPGEIYKHTYGSKEGVHSVEIVGYGVSNGVKYWSIKNSYGQNWGNNGYFWMQRGDNDCGIESTMCYRGW</sequence>
<evidence type="ECO:0000313" key="3">
    <source>
        <dbReference type="EMBL" id="JAP93984.1"/>
    </source>
</evidence>
<dbReference type="Pfam" id="PF00112">
    <property type="entry name" value="Peptidase_C1"/>
    <property type="match status" value="1"/>
</dbReference>